<evidence type="ECO:0000256" key="1">
    <source>
        <dbReference type="ARBA" id="ARBA00009405"/>
    </source>
</evidence>
<evidence type="ECO:0000256" key="4">
    <source>
        <dbReference type="SAM" id="MobiDB-lite"/>
    </source>
</evidence>
<name>A0ABR4RF22_BORBO</name>
<gene>
    <name evidence="6" type="ORF">L490_2950</name>
</gene>
<keyword evidence="7" id="KW-1185">Reference proteome</keyword>
<evidence type="ECO:0000313" key="6">
    <source>
        <dbReference type="EMBL" id="KCV33506.1"/>
    </source>
</evidence>
<dbReference type="CDD" id="cd07938">
    <property type="entry name" value="DRE_TIM_HMGL"/>
    <property type="match status" value="1"/>
</dbReference>
<protein>
    <submittedName>
        <fullName evidence="6">HMGL-like protein</fullName>
    </submittedName>
</protein>
<proteinExistence type="inferred from homology"/>
<dbReference type="Proteomes" id="UP000025756">
    <property type="component" value="Unassembled WGS sequence"/>
</dbReference>
<dbReference type="NCBIfam" id="NF004283">
    <property type="entry name" value="PRK05692.1"/>
    <property type="match status" value="1"/>
</dbReference>
<dbReference type="EMBL" id="JGWH01000121">
    <property type="protein sequence ID" value="KCV33506.1"/>
    <property type="molecule type" value="Genomic_DNA"/>
</dbReference>
<accession>A0ABR4RF22</accession>
<feature type="region of interest" description="Disordered" evidence="4">
    <location>
        <begin position="1"/>
        <end position="32"/>
    </location>
</feature>
<comment type="similarity">
    <text evidence="1">Belongs to the HMG-CoA lyase family.</text>
</comment>
<dbReference type="PANTHER" id="PTHR42738:SF7">
    <property type="entry name" value="HYDROXYMETHYLGLUTARYL-COA LYASE"/>
    <property type="match status" value="1"/>
</dbReference>
<keyword evidence="2" id="KW-0479">Metal-binding</keyword>
<organism evidence="6 7">
    <name type="scientific">Bordetella bronchiseptica 00-P-2796</name>
    <dbReference type="NCBI Taxonomy" id="1331199"/>
    <lineage>
        <taxon>Bacteria</taxon>
        <taxon>Pseudomonadati</taxon>
        <taxon>Pseudomonadota</taxon>
        <taxon>Betaproteobacteria</taxon>
        <taxon>Burkholderiales</taxon>
        <taxon>Alcaligenaceae</taxon>
        <taxon>Bordetella</taxon>
    </lineage>
</organism>
<comment type="caution">
    <text evidence="6">The sequence shown here is derived from an EMBL/GenBank/DDBJ whole genome shotgun (WGS) entry which is preliminary data.</text>
</comment>
<evidence type="ECO:0000256" key="2">
    <source>
        <dbReference type="ARBA" id="ARBA00022723"/>
    </source>
</evidence>
<evidence type="ECO:0000256" key="3">
    <source>
        <dbReference type="ARBA" id="ARBA00023239"/>
    </source>
</evidence>
<sequence length="317" mass="33128">MPPARSGEAMQERIHITDVSPRDGLQNQPAQVPTQEKLRLIRLLAEAGVRSVEATSFVSPRAVPQMADAAELVAQVHAALPDLRTSVLVPNLKGLERALAAGAREIAVVLSATETMNRKNINMGLAQAVSVSEQTLAAARGAGLRTRAYVAVAFDCPFEGATPLADVLRLAAAMYAAGADEIVIADTIGSAAPGEVKTRLRALRDVAPLERLAVHFHDTRGMGVANAWAALEAGVRRFDASVGGIGGCPFAPGAAGNLATEDLVLMAERSGFASGISLDGLLRAVDAAQAQLQRPLGGRSMAWLRRQAGSAVRVQQP</sequence>
<dbReference type="InterPro" id="IPR000891">
    <property type="entry name" value="PYR_CT"/>
</dbReference>
<dbReference type="Pfam" id="PF00682">
    <property type="entry name" value="HMGL-like"/>
    <property type="match status" value="1"/>
</dbReference>
<dbReference type="InterPro" id="IPR043594">
    <property type="entry name" value="HMGL"/>
</dbReference>
<dbReference type="PROSITE" id="PS50991">
    <property type="entry name" value="PYR_CT"/>
    <property type="match status" value="1"/>
</dbReference>
<dbReference type="InterPro" id="IPR013785">
    <property type="entry name" value="Aldolase_TIM"/>
</dbReference>
<dbReference type="Gene3D" id="3.20.20.70">
    <property type="entry name" value="Aldolase class I"/>
    <property type="match status" value="1"/>
</dbReference>
<keyword evidence="3" id="KW-0456">Lyase</keyword>
<dbReference type="SUPFAM" id="SSF51569">
    <property type="entry name" value="Aldolase"/>
    <property type="match status" value="1"/>
</dbReference>
<evidence type="ECO:0000313" key="7">
    <source>
        <dbReference type="Proteomes" id="UP000025756"/>
    </source>
</evidence>
<dbReference type="PANTHER" id="PTHR42738">
    <property type="entry name" value="HYDROXYMETHYLGLUTARYL-COA LYASE"/>
    <property type="match status" value="1"/>
</dbReference>
<evidence type="ECO:0000259" key="5">
    <source>
        <dbReference type="PROSITE" id="PS50991"/>
    </source>
</evidence>
<feature type="domain" description="Pyruvate carboxyltransferase" evidence="5">
    <location>
        <begin position="14"/>
        <end position="282"/>
    </location>
</feature>
<reference evidence="6 7" key="1">
    <citation type="submission" date="2014-03" db="EMBL/GenBank/DDBJ databases">
        <title>Genome sequence of Bordetella bronchiseptica.</title>
        <authorList>
            <person name="Harvill E."/>
            <person name="Goodfield L.L."/>
            <person name="Ivanov Y.V."/>
            <person name="Meyer J.A."/>
            <person name="Muse S.J."/>
            <person name="Jacobs N."/>
            <person name="Bendor L."/>
            <person name="Smallridge W.E."/>
            <person name="Brinkac L.M."/>
            <person name="Sanka R."/>
            <person name="Kim M."/>
            <person name="Losada L."/>
        </authorList>
    </citation>
    <scope>NUCLEOTIDE SEQUENCE [LARGE SCALE GENOMIC DNA]</scope>
    <source>
        <strain evidence="6 7">00-P-2796</strain>
    </source>
</reference>